<keyword evidence="3" id="KW-1185">Reference proteome</keyword>
<feature type="compositionally biased region" description="Basic and acidic residues" evidence="1">
    <location>
        <begin position="33"/>
        <end position="43"/>
    </location>
</feature>
<accession>A0ABN1CIB4</accession>
<dbReference type="Proteomes" id="UP001501576">
    <property type="component" value="Unassembled WGS sequence"/>
</dbReference>
<evidence type="ECO:0000313" key="2">
    <source>
        <dbReference type="EMBL" id="GAA0518741.1"/>
    </source>
</evidence>
<comment type="caution">
    <text evidence="2">The sequence shown here is derived from an EMBL/GenBank/DDBJ whole genome shotgun (WGS) entry which is preliminary data.</text>
</comment>
<organism evidence="2 3">
    <name type="scientific">Streptomyces mordarskii</name>
    <dbReference type="NCBI Taxonomy" id="1226758"/>
    <lineage>
        <taxon>Bacteria</taxon>
        <taxon>Bacillati</taxon>
        <taxon>Actinomycetota</taxon>
        <taxon>Actinomycetes</taxon>
        <taxon>Kitasatosporales</taxon>
        <taxon>Streptomycetaceae</taxon>
        <taxon>Streptomyces</taxon>
    </lineage>
</organism>
<gene>
    <name evidence="2" type="ORF">GCM10010390_21210</name>
</gene>
<dbReference type="EMBL" id="BAAABZ010000013">
    <property type="protein sequence ID" value="GAA0518741.1"/>
    <property type="molecule type" value="Genomic_DNA"/>
</dbReference>
<sequence>MRARYPQGPMLKDVVRQLADAVWGAPGTSLADKNQDNGSRDMSKGPTASGGALRHRAR</sequence>
<name>A0ABN1CIB4_9ACTN</name>
<reference evidence="2 3" key="1">
    <citation type="journal article" date="2019" name="Int. J. Syst. Evol. Microbiol.">
        <title>The Global Catalogue of Microorganisms (GCM) 10K type strain sequencing project: providing services to taxonomists for standard genome sequencing and annotation.</title>
        <authorList>
            <consortium name="The Broad Institute Genomics Platform"/>
            <consortium name="The Broad Institute Genome Sequencing Center for Infectious Disease"/>
            <person name="Wu L."/>
            <person name="Ma J."/>
        </authorList>
    </citation>
    <scope>NUCLEOTIDE SEQUENCE [LARGE SCALE GENOMIC DNA]</scope>
    <source>
        <strain evidence="2 3">JCM 5052</strain>
    </source>
</reference>
<feature type="region of interest" description="Disordered" evidence="1">
    <location>
        <begin position="26"/>
        <end position="58"/>
    </location>
</feature>
<evidence type="ECO:0000256" key="1">
    <source>
        <dbReference type="SAM" id="MobiDB-lite"/>
    </source>
</evidence>
<evidence type="ECO:0000313" key="3">
    <source>
        <dbReference type="Proteomes" id="UP001501576"/>
    </source>
</evidence>
<protein>
    <submittedName>
        <fullName evidence="2">Uncharacterized protein</fullName>
    </submittedName>
</protein>
<proteinExistence type="predicted"/>